<accession>A0A0F9KMY8</accession>
<sequence>MPNRQRQAEIHDADISRALRLGVPGIRRVLRDFKKRVRA</sequence>
<feature type="non-terminal residue" evidence="1">
    <location>
        <position position="39"/>
    </location>
</feature>
<proteinExistence type="predicted"/>
<name>A0A0F9KMY8_9ZZZZ</name>
<gene>
    <name evidence="1" type="ORF">LCGC14_1308830</name>
</gene>
<organism evidence="1">
    <name type="scientific">marine sediment metagenome</name>
    <dbReference type="NCBI Taxonomy" id="412755"/>
    <lineage>
        <taxon>unclassified sequences</taxon>
        <taxon>metagenomes</taxon>
        <taxon>ecological metagenomes</taxon>
    </lineage>
</organism>
<dbReference type="AlphaFoldDB" id="A0A0F9KMY8"/>
<dbReference type="EMBL" id="LAZR01007705">
    <property type="protein sequence ID" value="KKM83489.1"/>
    <property type="molecule type" value="Genomic_DNA"/>
</dbReference>
<evidence type="ECO:0000313" key="1">
    <source>
        <dbReference type="EMBL" id="KKM83489.1"/>
    </source>
</evidence>
<comment type="caution">
    <text evidence="1">The sequence shown here is derived from an EMBL/GenBank/DDBJ whole genome shotgun (WGS) entry which is preliminary data.</text>
</comment>
<protein>
    <submittedName>
        <fullName evidence="1">Uncharacterized protein</fullName>
    </submittedName>
</protein>
<reference evidence="1" key="1">
    <citation type="journal article" date="2015" name="Nature">
        <title>Complex archaea that bridge the gap between prokaryotes and eukaryotes.</title>
        <authorList>
            <person name="Spang A."/>
            <person name="Saw J.H."/>
            <person name="Jorgensen S.L."/>
            <person name="Zaremba-Niedzwiedzka K."/>
            <person name="Martijn J."/>
            <person name="Lind A.E."/>
            <person name="van Eijk R."/>
            <person name="Schleper C."/>
            <person name="Guy L."/>
            <person name="Ettema T.J."/>
        </authorList>
    </citation>
    <scope>NUCLEOTIDE SEQUENCE</scope>
</reference>